<dbReference type="Pfam" id="PF16132">
    <property type="entry name" value="DUF4843"/>
    <property type="match status" value="1"/>
</dbReference>
<comment type="caution">
    <text evidence="1">The sequence shown here is derived from an EMBL/GenBank/DDBJ whole genome shotgun (WGS) entry which is preliminary data.</text>
</comment>
<dbReference type="Proteomes" id="UP000560658">
    <property type="component" value="Unassembled WGS sequence"/>
</dbReference>
<name>A0A840D0M7_9BACE</name>
<dbReference type="PROSITE" id="PS51257">
    <property type="entry name" value="PROKAR_LIPOPROTEIN"/>
    <property type="match status" value="1"/>
</dbReference>
<dbReference type="AlphaFoldDB" id="A0A840D0M7"/>
<accession>A0A840D0M7</accession>
<keyword evidence="2" id="KW-1185">Reference proteome</keyword>
<evidence type="ECO:0008006" key="3">
    <source>
        <dbReference type="Google" id="ProtNLM"/>
    </source>
</evidence>
<evidence type="ECO:0000313" key="2">
    <source>
        <dbReference type="Proteomes" id="UP000560658"/>
    </source>
</evidence>
<dbReference type="RefSeq" id="WP_183208588.1">
    <property type="nucleotide sequence ID" value="NZ_JACIER010000008.1"/>
</dbReference>
<sequence length="281" mass="32120">MKYVQNILISLVLLTGLVACEKELPVYESTVCQLNFKYGTANLTTDEVTEEMRIRSHSFVLNSGEGVMIDTVWVKVTSMGYLSDTNRTIELQQLSTGKQDAVAGKHYVSFDDPELKSRYYFLPANRPEVEIPIVVKRDPSLATDGDVSLKFTFKENENFKLGYPQFAEYTIIISDRLSKPSMWTDCELDYYLGAYGSKKHELMISWTGETWDNTYINTLFYQANYSGTLYWVPKDGNYMDYLAGWFADKLSKENAERLADPTIGDVYRESDGSPVDFTRIP</sequence>
<reference evidence="1" key="1">
    <citation type="submission" date="2020-08" db="EMBL/GenBank/DDBJ databases">
        <title>Genomic Encyclopedia of Type Strains, Phase IV (KMG-IV): sequencing the most valuable type-strain genomes for metagenomic binning, comparative biology and taxonomic classification.</title>
        <authorList>
            <person name="Goeker M."/>
        </authorList>
    </citation>
    <scope>NUCLEOTIDE SEQUENCE [LARGE SCALE GENOMIC DNA]</scope>
    <source>
        <strain evidence="1">DSM 105720</strain>
    </source>
</reference>
<proteinExistence type="predicted"/>
<dbReference type="InterPro" id="IPR032299">
    <property type="entry name" value="DUF4843"/>
</dbReference>
<gene>
    <name evidence="1" type="ORF">GGR06_002163</name>
</gene>
<dbReference type="EMBL" id="JACIER010000008">
    <property type="protein sequence ID" value="MBB4044369.1"/>
    <property type="molecule type" value="Genomic_DNA"/>
</dbReference>
<organism evidence="1 2">
    <name type="scientific">Bacteroides reticulotermitis</name>
    <dbReference type="NCBI Taxonomy" id="1133319"/>
    <lineage>
        <taxon>Bacteria</taxon>
        <taxon>Pseudomonadati</taxon>
        <taxon>Bacteroidota</taxon>
        <taxon>Bacteroidia</taxon>
        <taxon>Bacteroidales</taxon>
        <taxon>Bacteroidaceae</taxon>
        <taxon>Bacteroides</taxon>
    </lineage>
</organism>
<evidence type="ECO:0000313" key="1">
    <source>
        <dbReference type="EMBL" id="MBB4044369.1"/>
    </source>
</evidence>
<protein>
    <recommendedName>
        <fullName evidence="3">DUF4843 domain-containing protein</fullName>
    </recommendedName>
</protein>